<dbReference type="SUPFAM" id="SSF46689">
    <property type="entry name" value="Homeodomain-like"/>
    <property type="match status" value="2"/>
</dbReference>
<accession>A0A9Y2NBI7</accession>
<keyword evidence="2" id="KW-0804">Transcription</keyword>
<keyword evidence="1" id="KW-0805">Transcription regulation</keyword>
<dbReference type="InterPro" id="IPR052158">
    <property type="entry name" value="INH-QAR"/>
</dbReference>
<evidence type="ECO:0000313" key="4">
    <source>
        <dbReference type="EMBL" id="WIX98531.1"/>
    </source>
</evidence>
<dbReference type="Pfam" id="PF01965">
    <property type="entry name" value="DJ-1_PfpI"/>
    <property type="match status" value="1"/>
</dbReference>
<dbReference type="SUPFAM" id="SSF52317">
    <property type="entry name" value="Class I glutamine amidotransferase-like"/>
    <property type="match status" value="1"/>
</dbReference>
<dbReference type="GO" id="GO:0043565">
    <property type="term" value="F:sequence-specific DNA binding"/>
    <property type="evidence" value="ECO:0007669"/>
    <property type="project" value="InterPro"/>
</dbReference>
<dbReference type="PROSITE" id="PS01124">
    <property type="entry name" value="HTH_ARAC_FAMILY_2"/>
    <property type="match status" value="1"/>
</dbReference>
<dbReference type="Gene3D" id="1.10.10.60">
    <property type="entry name" value="Homeodomain-like"/>
    <property type="match status" value="1"/>
</dbReference>
<dbReference type="Pfam" id="PF12833">
    <property type="entry name" value="HTH_18"/>
    <property type="match status" value="1"/>
</dbReference>
<evidence type="ECO:0000256" key="2">
    <source>
        <dbReference type="ARBA" id="ARBA00023163"/>
    </source>
</evidence>
<dbReference type="KEGG" id="amog:QRX60_31255"/>
<dbReference type="PANTHER" id="PTHR43130:SF3">
    <property type="entry name" value="HTH-TYPE TRANSCRIPTIONAL REGULATOR RV1931C"/>
    <property type="match status" value="1"/>
</dbReference>
<dbReference type="InterPro" id="IPR002818">
    <property type="entry name" value="DJ-1/PfpI"/>
</dbReference>
<dbReference type="InterPro" id="IPR029062">
    <property type="entry name" value="Class_I_gatase-like"/>
</dbReference>
<dbReference type="InterPro" id="IPR009057">
    <property type="entry name" value="Homeodomain-like_sf"/>
</dbReference>
<dbReference type="Gene3D" id="3.40.50.880">
    <property type="match status" value="1"/>
</dbReference>
<gene>
    <name evidence="4" type="ORF">QRX60_31255</name>
</gene>
<evidence type="ECO:0000256" key="1">
    <source>
        <dbReference type="ARBA" id="ARBA00023015"/>
    </source>
</evidence>
<dbReference type="Proteomes" id="UP001239397">
    <property type="component" value="Chromosome"/>
</dbReference>
<evidence type="ECO:0000259" key="3">
    <source>
        <dbReference type="PROSITE" id="PS01124"/>
    </source>
</evidence>
<feature type="domain" description="HTH araC/xylS-type" evidence="3">
    <location>
        <begin position="212"/>
        <end position="310"/>
    </location>
</feature>
<dbReference type="GO" id="GO:0003700">
    <property type="term" value="F:DNA-binding transcription factor activity"/>
    <property type="evidence" value="ECO:0007669"/>
    <property type="project" value="InterPro"/>
</dbReference>
<dbReference type="AlphaFoldDB" id="A0A9Y2NBI7"/>
<keyword evidence="5" id="KW-1185">Reference proteome</keyword>
<dbReference type="CDD" id="cd03137">
    <property type="entry name" value="GATase1_AraC_1"/>
    <property type="match status" value="1"/>
</dbReference>
<dbReference type="InterPro" id="IPR018060">
    <property type="entry name" value="HTH_AraC"/>
</dbReference>
<dbReference type="RefSeq" id="WP_285995016.1">
    <property type="nucleotide sequence ID" value="NZ_CP127295.1"/>
</dbReference>
<sequence>MTVVALALSDGVPLYELAAPCAIFGTDRSDLVGSPWYRFEVCAPADARVDRWFRATTEHTYDDLVAADTVVVPACHDGALRPPDDLVDAVRAAFERGARVISICTGAFVLAAAGLLDGRRAATHWLHAETLAKRHPAITVDANALYVDEGRVLTSAGKAAGTDLCLHVVRLDHGAAVANEIARLLVTPPHREGGQAQYVASSSPRTSYDELATVMDWALDNLGRPITIEQLAQHAHLGVRTLNRHFHARVGTNPSQWLQSQRVRRAQHLLEQTGDSVESIAGQVGFGTAAALRRHFRQVLGTSPDTYRRAFTRKAAAD</sequence>
<dbReference type="PANTHER" id="PTHR43130">
    <property type="entry name" value="ARAC-FAMILY TRANSCRIPTIONAL REGULATOR"/>
    <property type="match status" value="1"/>
</dbReference>
<evidence type="ECO:0000313" key="5">
    <source>
        <dbReference type="Proteomes" id="UP001239397"/>
    </source>
</evidence>
<dbReference type="SMART" id="SM00342">
    <property type="entry name" value="HTH_ARAC"/>
    <property type="match status" value="1"/>
</dbReference>
<proteinExistence type="predicted"/>
<name>A0A9Y2NBI7_9PSEU</name>
<organism evidence="4 5">
    <name type="scientific">Amycolatopsis mongoliensis</name>
    <dbReference type="NCBI Taxonomy" id="715475"/>
    <lineage>
        <taxon>Bacteria</taxon>
        <taxon>Bacillati</taxon>
        <taxon>Actinomycetota</taxon>
        <taxon>Actinomycetes</taxon>
        <taxon>Pseudonocardiales</taxon>
        <taxon>Pseudonocardiaceae</taxon>
        <taxon>Amycolatopsis</taxon>
    </lineage>
</organism>
<protein>
    <submittedName>
        <fullName evidence="4">Helix-turn-helix domain-containing protein</fullName>
    </submittedName>
</protein>
<dbReference type="EMBL" id="CP127295">
    <property type="protein sequence ID" value="WIX98531.1"/>
    <property type="molecule type" value="Genomic_DNA"/>
</dbReference>
<reference evidence="4 5" key="1">
    <citation type="submission" date="2023-06" db="EMBL/GenBank/DDBJ databases">
        <authorList>
            <person name="Oyuntsetseg B."/>
            <person name="Kim S.B."/>
        </authorList>
    </citation>
    <scope>NUCLEOTIDE SEQUENCE [LARGE SCALE GENOMIC DNA]</scope>
    <source>
        <strain evidence="4 5">4-36</strain>
    </source>
</reference>